<organism evidence="1 2">
    <name type="scientific">Aquimarina spongiae</name>
    <dbReference type="NCBI Taxonomy" id="570521"/>
    <lineage>
        <taxon>Bacteria</taxon>
        <taxon>Pseudomonadati</taxon>
        <taxon>Bacteroidota</taxon>
        <taxon>Flavobacteriia</taxon>
        <taxon>Flavobacteriales</taxon>
        <taxon>Flavobacteriaceae</taxon>
        <taxon>Aquimarina</taxon>
    </lineage>
</organism>
<dbReference type="EMBL" id="FQYP01000019">
    <property type="protein sequence ID" value="SHJ71754.1"/>
    <property type="molecule type" value="Genomic_DNA"/>
</dbReference>
<dbReference type="PANTHER" id="PTHR31270:SF1">
    <property type="entry name" value="GLUTAMINYL-PEPTIDE CYCLOTRANSFERASE"/>
    <property type="match status" value="1"/>
</dbReference>
<evidence type="ECO:0000313" key="1">
    <source>
        <dbReference type="EMBL" id="SHJ71754.1"/>
    </source>
</evidence>
<dbReference type="SUPFAM" id="SSF63825">
    <property type="entry name" value="YWTD domain"/>
    <property type="match status" value="1"/>
</dbReference>
<keyword evidence="1" id="KW-0808">Transferase</keyword>
<dbReference type="Proteomes" id="UP000184432">
    <property type="component" value="Unassembled WGS sequence"/>
</dbReference>
<name>A0A1M6LKP5_9FLAO</name>
<dbReference type="STRING" id="570521.SAMN04488508_1198"/>
<dbReference type="Pfam" id="PF05096">
    <property type="entry name" value="Glu_cyclase_2"/>
    <property type="match status" value="1"/>
</dbReference>
<dbReference type="RefSeq" id="WP_073322168.1">
    <property type="nucleotide sequence ID" value="NZ_FQYP01000019.1"/>
</dbReference>
<protein>
    <submittedName>
        <fullName evidence="1">Glutaminyl-peptide cyclotransferase</fullName>
    </submittedName>
</protein>
<sequence length="359" mass="40647">MKICNYFVAITLSTLVFSCGSNQDKKKNYFSITTENDQAIFRIGETLKASLKNDQNIPIDSVTYLLGDQKTPASAGYSFSEKIDDEKLGTHLLKAQVFYNGNVDTITKKVTLLTNTSPKLYKYRIIAEYPHDQEAFTQGLEFFGDTLYESTGKKGKSSLRKVDLTTGKVLVKKEVPDQYFAEGITILNTKIFQLTWLAKEGFIYDLNTMNKTGNFAYNESKEGWGLCNDGKQIYKSDGTEKIWILDPETLAEKEHIQVVTNKGIKTKFNELEWVDGKIYANTWPRQGSSNKSNLKTSITIINPKNGAIEAVVDLRDLRSKVTQHEDLDVLNGIAYKADTKQLFVTGKNWDKLFEIEIIK</sequence>
<dbReference type="GO" id="GO:0016603">
    <property type="term" value="F:glutaminyl-peptide cyclotransferase activity"/>
    <property type="evidence" value="ECO:0007669"/>
    <property type="project" value="InterPro"/>
</dbReference>
<gene>
    <name evidence="1" type="ORF">SAMN04488508_1198</name>
</gene>
<evidence type="ECO:0000313" key="2">
    <source>
        <dbReference type="Proteomes" id="UP000184432"/>
    </source>
</evidence>
<reference evidence="2" key="1">
    <citation type="submission" date="2016-11" db="EMBL/GenBank/DDBJ databases">
        <authorList>
            <person name="Varghese N."/>
            <person name="Submissions S."/>
        </authorList>
    </citation>
    <scope>NUCLEOTIDE SEQUENCE [LARGE SCALE GENOMIC DNA]</scope>
    <source>
        <strain evidence="2">DSM 22623</strain>
    </source>
</reference>
<dbReference type="InterPro" id="IPR007788">
    <property type="entry name" value="QCT"/>
</dbReference>
<proteinExistence type="predicted"/>
<accession>A0A1M6LKP5</accession>
<keyword evidence="2" id="KW-1185">Reference proteome</keyword>
<dbReference type="PROSITE" id="PS51257">
    <property type="entry name" value="PROKAR_LIPOPROTEIN"/>
    <property type="match status" value="1"/>
</dbReference>
<dbReference type="PANTHER" id="PTHR31270">
    <property type="entry name" value="GLUTAMINYL-PEPTIDE CYCLOTRANSFERASE"/>
    <property type="match status" value="1"/>
</dbReference>
<dbReference type="OrthoDB" id="9783700at2"/>
<dbReference type="AlphaFoldDB" id="A0A1M6LKP5"/>